<reference evidence="3" key="2">
    <citation type="submission" date="2020-09" db="EMBL/GenBank/DDBJ databases">
        <authorList>
            <person name="Sun Q."/>
            <person name="Sedlacek I."/>
        </authorList>
    </citation>
    <scope>NUCLEOTIDE SEQUENCE</scope>
    <source>
        <strain evidence="3">CCM 7905</strain>
    </source>
</reference>
<evidence type="ECO:0000313" key="4">
    <source>
        <dbReference type="Proteomes" id="UP000654257"/>
    </source>
</evidence>
<comment type="caution">
    <text evidence="3">The sequence shown here is derived from an EMBL/GenBank/DDBJ whole genome shotgun (WGS) entry which is preliminary data.</text>
</comment>
<accession>A0A917CTY9</accession>
<keyword evidence="2" id="KW-0472">Membrane</keyword>
<keyword evidence="4" id="KW-1185">Reference proteome</keyword>
<dbReference type="EMBL" id="BMCU01000001">
    <property type="protein sequence ID" value="GGF97734.1"/>
    <property type="molecule type" value="Genomic_DNA"/>
</dbReference>
<feature type="compositionally biased region" description="Gly residues" evidence="1">
    <location>
        <begin position="46"/>
        <end position="58"/>
    </location>
</feature>
<evidence type="ECO:0000256" key="2">
    <source>
        <dbReference type="SAM" id="Phobius"/>
    </source>
</evidence>
<dbReference type="RefSeq" id="WP_188543507.1">
    <property type="nucleotide sequence ID" value="NZ_BMCU01000001.1"/>
</dbReference>
<evidence type="ECO:0000313" key="3">
    <source>
        <dbReference type="EMBL" id="GGF97734.1"/>
    </source>
</evidence>
<dbReference type="Proteomes" id="UP000654257">
    <property type="component" value="Unassembled WGS sequence"/>
</dbReference>
<keyword evidence="2" id="KW-0812">Transmembrane</keyword>
<name>A0A917CTY9_9NOCA</name>
<protein>
    <submittedName>
        <fullName evidence="3">Uncharacterized protein</fullName>
    </submittedName>
</protein>
<reference evidence="3" key="1">
    <citation type="journal article" date="2014" name="Int. J. Syst. Evol. Microbiol.">
        <title>Complete genome sequence of Corynebacterium casei LMG S-19264T (=DSM 44701T), isolated from a smear-ripened cheese.</title>
        <authorList>
            <consortium name="US DOE Joint Genome Institute (JGI-PGF)"/>
            <person name="Walter F."/>
            <person name="Albersmeier A."/>
            <person name="Kalinowski J."/>
            <person name="Ruckert C."/>
        </authorList>
    </citation>
    <scope>NUCLEOTIDE SEQUENCE</scope>
    <source>
        <strain evidence="3">CCM 7905</strain>
    </source>
</reference>
<gene>
    <name evidence="3" type="ORF">GCM10007304_09580</name>
</gene>
<feature type="region of interest" description="Disordered" evidence="1">
    <location>
        <begin position="39"/>
        <end position="58"/>
    </location>
</feature>
<organism evidence="3 4">
    <name type="scientific">Rhodococcoides trifolii</name>
    <dbReference type="NCBI Taxonomy" id="908250"/>
    <lineage>
        <taxon>Bacteria</taxon>
        <taxon>Bacillati</taxon>
        <taxon>Actinomycetota</taxon>
        <taxon>Actinomycetes</taxon>
        <taxon>Mycobacteriales</taxon>
        <taxon>Nocardiaceae</taxon>
        <taxon>Rhodococcoides</taxon>
    </lineage>
</organism>
<feature type="transmembrane region" description="Helical" evidence="2">
    <location>
        <begin position="6"/>
        <end position="24"/>
    </location>
</feature>
<proteinExistence type="predicted"/>
<keyword evidence="2" id="KW-1133">Transmembrane helix</keyword>
<evidence type="ECO:0000256" key="1">
    <source>
        <dbReference type="SAM" id="MobiDB-lite"/>
    </source>
</evidence>
<dbReference type="AlphaFoldDB" id="A0A917CTY9"/>
<sequence>MEWWGWLILVLVIIAVIVGAVLAIQAKRRSGGVIIADTSNVEKPGGQAGGRSGMGGAS</sequence>